<protein>
    <submittedName>
        <fullName evidence="3">Digalactosyldiacylglycerol synthase 1, chloroplastic</fullName>
    </submittedName>
</protein>
<dbReference type="InterPro" id="IPR038938">
    <property type="entry name" value="D27-like"/>
</dbReference>
<dbReference type="GO" id="GO:0005506">
    <property type="term" value="F:iron ion binding"/>
    <property type="evidence" value="ECO:0007669"/>
    <property type="project" value="InterPro"/>
</dbReference>
<comment type="caution">
    <text evidence="3">The sequence shown here is derived from an EMBL/GenBank/DDBJ whole genome shotgun (WGS) entry which is preliminary data.</text>
</comment>
<name>A0A3L6G8Q2_MAIZE</name>
<gene>
    <name evidence="3" type="primary">DGD1_1</name>
    <name evidence="3" type="ORF">Zm00014a_044639</name>
</gene>
<dbReference type="PANTHER" id="PTHR33591">
    <property type="entry name" value="BETA-CAROTENE ISOMERASE D27"/>
    <property type="match status" value="1"/>
</dbReference>
<feature type="compositionally biased region" description="Basic residues" evidence="1">
    <location>
        <begin position="277"/>
        <end position="289"/>
    </location>
</feature>
<evidence type="ECO:0000313" key="3">
    <source>
        <dbReference type="EMBL" id="PWZ44746.1"/>
    </source>
</evidence>
<evidence type="ECO:0000259" key="2">
    <source>
        <dbReference type="Pfam" id="PF13225"/>
    </source>
</evidence>
<dbReference type="InterPro" id="IPR025114">
    <property type="entry name" value="D27-like_C"/>
</dbReference>
<sequence length="289" mass="32921">MREVLLSMLPPGAPAQFQRLFPPTRWAYEFNEALTVPFFHWLVGPSEVVEVEVGGVRQRSGVCIEKCQYLESSGCVGMCVNMCKVPTQDFFTNEFGLPLTMNPNFEDMSCEMIYDQVPPLLEEDPASKQACYPSHCYRELIDLMAKHKSDLEGFKLDVYGSGEDSQEVQSTARRYKVFKNPSISDVLCTTTAEALAMGKFVICVEHPSNEFFMSFPNCLTYKTSEEFVARVKEAMDREPQPLTPEQRYNLSWEAATERFMEYSDLDKVLNNEAAKPKQGRKRKNKTTSA</sequence>
<accession>A0A3L6G8Q2</accession>
<dbReference type="ExpressionAtlas" id="A0A3L6G8Q2">
    <property type="expression patterns" value="baseline and differential"/>
</dbReference>
<proteinExistence type="predicted"/>
<dbReference type="Pfam" id="PF13225">
    <property type="entry name" value="D27-like_C"/>
    <property type="match status" value="1"/>
</dbReference>
<evidence type="ECO:0000313" key="4">
    <source>
        <dbReference type="Proteomes" id="UP000251960"/>
    </source>
</evidence>
<organism evidence="3 4">
    <name type="scientific">Zea mays</name>
    <name type="common">Maize</name>
    <dbReference type="NCBI Taxonomy" id="4577"/>
    <lineage>
        <taxon>Eukaryota</taxon>
        <taxon>Viridiplantae</taxon>
        <taxon>Streptophyta</taxon>
        <taxon>Embryophyta</taxon>
        <taxon>Tracheophyta</taxon>
        <taxon>Spermatophyta</taxon>
        <taxon>Magnoliopsida</taxon>
        <taxon>Liliopsida</taxon>
        <taxon>Poales</taxon>
        <taxon>Poaceae</taxon>
        <taxon>PACMAD clade</taxon>
        <taxon>Panicoideae</taxon>
        <taxon>Andropogonodae</taxon>
        <taxon>Andropogoneae</taxon>
        <taxon>Tripsacinae</taxon>
        <taxon>Zea</taxon>
    </lineage>
</organism>
<feature type="domain" description="Beta-carotene isomerase D27-like C-terminal" evidence="2">
    <location>
        <begin position="41"/>
        <end position="122"/>
    </location>
</feature>
<dbReference type="CDD" id="cd01635">
    <property type="entry name" value="Glycosyltransferase_GTB-type"/>
    <property type="match status" value="1"/>
</dbReference>
<dbReference type="Proteomes" id="UP000251960">
    <property type="component" value="Chromosome 10"/>
</dbReference>
<feature type="region of interest" description="Disordered" evidence="1">
    <location>
        <begin position="270"/>
        <end position="289"/>
    </location>
</feature>
<dbReference type="SUPFAM" id="SSF53756">
    <property type="entry name" value="UDP-Glycosyltransferase/glycogen phosphorylase"/>
    <property type="match status" value="1"/>
</dbReference>
<reference evidence="3 4" key="1">
    <citation type="journal article" date="2018" name="Nat. Genet.">
        <title>Extensive intraspecific gene order and gene structural variations between Mo17 and other maize genomes.</title>
        <authorList>
            <person name="Sun S."/>
            <person name="Zhou Y."/>
            <person name="Chen J."/>
            <person name="Shi J."/>
            <person name="Zhao H."/>
            <person name="Zhao H."/>
            <person name="Song W."/>
            <person name="Zhang M."/>
            <person name="Cui Y."/>
            <person name="Dong X."/>
            <person name="Liu H."/>
            <person name="Ma X."/>
            <person name="Jiao Y."/>
            <person name="Wang B."/>
            <person name="Wei X."/>
            <person name="Stein J.C."/>
            <person name="Glaubitz J.C."/>
            <person name="Lu F."/>
            <person name="Yu G."/>
            <person name="Liang C."/>
            <person name="Fengler K."/>
            <person name="Li B."/>
            <person name="Rafalski A."/>
            <person name="Schnable P.S."/>
            <person name="Ware D.H."/>
            <person name="Buckler E.S."/>
            <person name="Lai J."/>
        </authorList>
    </citation>
    <scope>NUCLEOTIDE SEQUENCE [LARGE SCALE GENOMIC DNA]</scope>
    <source>
        <strain evidence="4">cv. Missouri 17</strain>
        <tissue evidence="3">Seedling</tissue>
    </source>
</reference>
<dbReference type="AlphaFoldDB" id="A0A3L6G8Q2"/>
<evidence type="ECO:0000256" key="1">
    <source>
        <dbReference type="SAM" id="MobiDB-lite"/>
    </source>
</evidence>
<dbReference type="EMBL" id="NCVQ01000002">
    <property type="protein sequence ID" value="PWZ44746.1"/>
    <property type="molecule type" value="Genomic_DNA"/>
</dbReference>
<dbReference type="PANTHER" id="PTHR33591:SF4">
    <property type="entry name" value="OS08G0114100 PROTEIN"/>
    <property type="match status" value="1"/>
</dbReference>